<comment type="pathway">
    <text evidence="2 17">Lipid metabolism; malonyl-CoA biosynthesis; malonyl-CoA from acetyl-CoA: step 1/1.</text>
</comment>
<evidence type="ECO:0000256" key="9">
    <source>
        <dbReference type="ARBA" id="ARBA00022741"/>
    </source>
</evidence>
<keyword evidence="22" id="KW-1185">Reference proteome</keyword>
<feature type="binding site" evidence="18">
    <location>
        <position position="43"/>
    </location>
    <ligand>
        <name>Zn(2+)</name>
        <dbReference type="ChEBI" id="CHEBI:29105"/>
    </ligand>
</feature>
<keyword evidence="9 17" id="KW-0547">Nucleotide-binding</keyword>
<comment type="catalytic activity">
    <reaction evidence="16 17">
        <text>N(6)-carboxybiotinyl-L-lysyl-[protein] + acetyl-CoA = N(6)-biotinyl-L-lysyl-[protein] + malonyl-CoA</text>
        <dbReference type="Rhea" id="RHEA:54728"/>
        <dbReference type="Rhea" id="RHEA-COMP:10505"/>
        <dbReference type="Rhea" id="RHEA-COMP:10506"/>
        <dbReference type="ChEBI" id="CHEBI:57288"/>
        <dbReference type="ChEBI" id="CHEBI:57384"/>
        <dbReference type="ChEBI" id="CHEBI:83144"/>
        <dbReference type="ChEBI" id="CHEBI:83145"/>
        <dbReference type="EC" id="2.1.3.15"/>
    </reaction>
</comment>
<dbReference type="PANTHER" id="PTHR42853">
    <property type="entry name" value="ACETYL-COENZYME A CARBOXYLASE CARBOXYL TRANSFERASE SUBUNIT ALPHA"/>
    <property type="match status" value="1"/>
</dbReference>
<evidence type="ECO:0000256" key="13">
    <source>
        <dbReference type="ARBA" id="ARBA00023098"/>
    </source>
</evidence>
<evidence type="ECO:0000256" key="10">
    <source>
        <dbReference type="ARBA" id="ARBA00022771"/>
    </source>
</evidence>
<keyword evidence="18" id="KW-0862">Zinc</keyword>
<comment type="similarity">
    <text evidence="3">In the C-terminal section; belongs to the AccA family.</text>
</comment>
<keyword evidence="12 17" id="KW-0067">ATP-binding</keyword>
<dbReference type="EMBL" id="CP016076">
    <property type="protein sequence ID" value="APU14268.1"/>
    <property type="molecule type" value="Genomic_DNA"/>
</dbReference>
<dbReference type="NCBIfam" id="TIGR00515">
    <property type="entry name" value="accD"/>
    <property type="match status" value="1"/>
</dbReference>
<dbReference type="HAMAP" id="MF_00823">
    <property type="entry name" value="AcetylCoA_CT_alpha"/>
    <property type="match status" value="1"/>
</dbReference>
<dbReference type="InterPro" id="IPR029045">
    <property type="entry name" value="ClpP/crotonase-like_dom_sf"/>
</dbReference>
<evidence type="ECO:0000256" key="4">
    <source>
        <dbReference type="ARBA" id="ARBA00010284"/>
    </source>
</evidence>
<evidence type="ECO:0000256" key="17">
    <source>
        <dbReference type="HAMAP-Rule" id="MF_00823"/>
    </source>
</evidence>
<keyword evidence="14 17" id="KW-0275">Fatty acid biosynthesis</keyword>
<evidence type="ECO:0000256" key="6">
    <source>
        <dbReference type="ARBA" id="ARBA00022490"/>
    </source>
</evidence>
<dbReference type="GO" id="GO:0003989">
    <property type="term" value="F:acetyl-CoA carboxylase activity"/>
    <property type="evidence" value="ECO:0007669"/>
    <property type="project" value="InterPro"/>
</dbReference>
<feature type="domain" description="CoA carboxyltransferase C-terminal" evidence="20">
    <location>
        <begin position="288"/>
        <end position="537"/>
    </location>
</feature>
<gene>
    <name evidence="18" type="primary">accD</name>
    <name evidence="17" type="synonym">accA</name>
    <name evidence="21" type="ORF">UA74_11040</name>
</gene>
<comment type="similarity">
    <text evidence="18">Belongs to the AccD/PCCB family.</text>
</comment>
<evidence type="ECO:0000256" key="18">
    <source>
        <dbReference type="HAMAP-Rule" id="MF_01395"/>
    </source>
</evidence>
<evidence type="ECO:0000256" key="5">
    <source>
        <dbReference type="ARBA" id="ARBA00011664"/>
    </source>
</evidence>
<keyword evidence="6 17" id="KW-0963">Cytoplasm</keyword>
<sequence>MTSTWKQTTRAASADGTESDWFHCRGCHTLIYRRRFDRLGQVCPECGRHGPLTARQRIDQLFDVGTVKPVDLQATVDDPLTFTDLVPYPQRLAKARRDTGLDDAVTVVHASLRGHQVVAAIMDFRFLGGSLGTAAGEAITCAAETALEQGCPLLLVTASGGARMQEGALSLMQMAKTSNAIAALGEAGLLTISLITDPTYGGVAASFATLSDLIIAEPGARMGFAGPRVIEQTIRQRLPEGFQTAEFLRAHGLVDDVRPRSELPHVLDVLLSGDSPVAADWGAERVDPVTTDVDRLPGREIGELVATARHLRRPTTLDHMAYWMDGFIELHGDRRGADCPAVVGGVGLLEGLPVVVIGHQKGHTTAEMVRRGFGMPSPAGYRKVIRLMQLAARMGVPVVTLVDTPGADPGLAAEENNQAGAIAECLRVIGGLPVPVVSVITGEGGSGGAIALAAGDRVLLCENAIYSVISPEGCAAILWKTPEAAPTAASALWLDAASLLRLGVVDGVIPEPPGGAHFDPASAAETVRDAVICAVRELRGRDGADLVAERRRRFRRFGVASAANDVKEIRK</sequence>
<dbReference type="PANTHER" id="PTHR42853:SF3">
    <property type="entry name" value="ACETYL-COENZYME A CARBOXYLASE CARBOXYL TRANSFERASE SUBUNIT ALPHA, CHLOROPLASTIC"/>
    <property type="match status" value="1"/>
</dbReference>
<comment type="subunit">
    <text evidence="5">Acetyl-CoA carboxylase is a heterotetramer composed of biotin carboxyl carrier protein (AccB), biotin carboxylase (AccC) and two subunits of ACCase subunit beta/alpha.</text>
</comment>
<feature type="zinc finger region" description="C4-type" evidence="18">
    <location>
        <begin position="24"/>
        <end position="46"/>
    </location>
</feature>
<keyword evidence="7 17" id="KW-0444">Lipid biosynthesis</keyword>
<keyword evidence="13 17" id="KW-0443">Lipid metabolism</keyword>
<evidence type="ECO:0000256" key="15">
    <source>
        <dbReference type="ARBA" id="ARBA00025280"/>
    </source>
</evidence>
<evidence type="ECO:0000259" key="19">
    <source>
        <dbReference type="PROSITE" id="PS50980"/>
    </source>
</evidence>
<evidence type="ECO:0000259" key="20">
    <source>
        <dbReference type="PROSITE" id="PS50989"/>
    </source>
</evidence>
<dbReference type="NCBIfam" id="NF041504">
    <property type="entry name" value="AccA_sub"/>
    <property type="match status" value="1"/>
</dbReference>
<keyword evidence="18" id="KW-0479">Metal-binding</keyword>
<dbReference type="Pfam" id="PF03255">
    <property type="entry name" value="ACCA"/>
    <property type="match status" value="1"/>
</dbReference>
<dbReference type="GO" id="GO:0006633">
    <property type="term" value="P:fatty acid biosynthetic process"/>
    <property type="evidence" value="ECO:0007669"/>
    <property type="project" value="UniProtKB-KW"/>
</dbReference>
<dbReference type="InterPro" id="IPR011763">
    <property type="entry name" value="COA_CT_C"/>
</dbReference>
<evidence type="ECO:0000256" key="2">
    <source>
        <dbReference type="ARBA" id="ARBA00004956"/>
    </source>
</evidence>
<dbReference type="Pfam" id="PF01039">
    <property type="entry name" value="Carboxyl_trans"/>
    <property type="match status" value="1"/>
</dbReference>
<evidence type="ECO:0000256" key="1">
    <source>
        <dbReference type="ARBA" id="ARBA00004496"/>
    </source>
</evidence>
<feature type="binding site" evidence="18">
    <location>
        <position position="46"/>
    </location>
    <ligand>
        <name>Zn(2+)</name>
        <dbReference type="ChEBI" id="CHEBI:29105"/>
    </ligand>
</feature>
<comment type="subcellular location">
    <subcellularLocation>
        <location evidence="1 17">Cytoplasm</location>
    </subcellularLocation>
</comment>
<dbReference type="Gene3D" id="3.90.226.10">
    <property type="entry name" value="2-enoyl-CoA Hydratase, Chain A, domain 1"/>
    <property type="match status" value="2"/>
</dbReference>
<dbReference type="InterPro" id="IPR001095">
    <property type="entry name" value="Acetyl_CoA_COase_a_su"/>
</dbReference>
<evidence type="ECO:0000313" key="21">
    <source>
        <dbReference type="EMBL" id="APU14268.1"/>
    </source>
</evidence>
<evidence type="ECO:0000256" key="14">
    <source>
        <dbReference type="ARBA" id="ARBA00023160"/>
    </source>
</evidence>
<dbReference type="GO" id="GO:0005524">
    <property type="term" value="F:ATP binding"/>
    <property type="evidence" value="ECO:0007669"/>
    <property type="project" value="UniProtKB-KW"/>
</dbReference>
<evidence type="ECO:0000256" key="12">
    <source>
        <dbReference type="ARBA" id="ARBA00022840"/>
    </source>
</evidence>
<comment type="function">
    <text evidence="15 18">Component of the acetyl coenzyme A carboxylase (ACC) complex. Biotin carboxylase (BC) catalyzes the carboxylation of biotin on its carrier protein (BCCP) and then the CO(2) group is transferred by the transcarboxylase to acetyl-CoA to form malonyl-CoA.</text>
</comment>
<dbReference type="InterPro" id="IPR034733">
    <property type="entry name" value="AcCoA_carboxyl_beta"/>
</dbReference>
<dbReference type="InterPro" id="IPR011762">
    <property type="entry name" value="COA_CT_N"/>
</dbReference>
<dbReference type="RefSeq" id="WP_075740191.1">
    <property type="nucleotide sequence ID" value="NZ_CP016076.1"/>
</dbReference>
<feature type="binding site" evidence="18">
    <location>
        <position position="24"/>
    </location>
    <ligand>
        <name>Zn(2+)</name>
        <dbReference type="ChEBI" id="CHEBI:29105"/>
    </ligand>
</feature>
<protein>
    <recommendedName>
        <fullName evidence="17 18">Multifunctional fusion protein</fullName>
    </recommendedName>
    <domain>
        <recommendedName>
            <fullName evidence="17">Acetyl-coenzyme A carboxylase carboxyl transferase subunit alpha</fullName>
            <shortName evidence="17">ACCase subunit alpha</shortName>
            <shortName evidence="17">Acetyl-CoA carboxylase carboxyltransferase subunit alpha</shortName>
            <ecNumber evidence="17">2.1.3.15</ecNumber>
        </recommendedName>
    </domain>
    <domain>
        <recommendedName>
            <fullName evidence="18">Acetyl-coenzyme A carboxylase carboxyl transferase subunit beta</fullName>
            <shortName evidence="18">ACCase subunit beta</shortName>
            <shortName evidence="18">Acetyl-CoA carboxylase carboxyltransferase subunit beta</shortName>
        </recommendedName>
    </domain>
</protein>
<evidence type="ECO:0000256" key="8">
    <source>
        <dbReference type="ARBA" id="ARBA00022679"/>
    </source>
</evidence>
<dbReference type="GO" id="GO:0008270">
    <property type="term" value="F:zinc ion binding"/>
    <property type="evidence" value="ECO:0007669"/>
    <property type="project" value="UniProtKB-UniRule"/>
</dbReference>
<dbReference type="Proteomes" id="UP000185511">
    <property type="component" value="Chromosome"/>
</dbReference>
<evidence type="ECO:0000256" key="16">
    <source>
        <dbReference type="ARBA" id="ARBA00049152"/>
    </source>
</evidence>
<evidence type="ECO:0000256" key="11">
    <source>
        <dbReference type="ARBA" id="ARBA00022832"/>
    </source>
</evidence>
<dbReference type="AlphaFoldDB" id="A0AAC9LAB1"/>
<organism evidence="21 22">
    <name type="scientific">Actinoalloteichus fjordicus</name>
    <dbReference type="NCBI Taxonomy" id="1612552"/>
    <lineage>
        <taxon>Bacteria</taxon>
        <taxon>Bacillati</taxon>
        <taxon>Actinomycetota</taxon>
        <taxon>Actinomycetes</taxon>
        <taxon>Pseudonocardiales</taxon>
        <taxon>Pseudonocardiaceae</taxon>
        <taxon>Actinoalloteichus</taxon>
    </lineage>
</organism>
<dbReference type="GO" id="GO:0016743">
    <property type="term" value="F:carboxyl- or carbamoyltransferase activity"/>
    <property type="evidence" value="ECO:0007669"/>
    <property type="project" value="UniProtKB-UniRule"/>
</dbReference>
<proteinExistence type="inferred from homology"/>
<dbReference type="PROSITE" id="PS50980">
    <property type="entry name" value="COA_CT_NTER"/>
    <property type="match status" value="1"/>
</dbReference>
<dbReference type="InterPro" id="IPR000438">
    <property type="entry name" value="Acetyl_CoA_COase_Trfase_b_su"/>
</dbReference>
<keyword evidence="8 17" id="KW-0808">Transferase</keyword>
<dbReference type="GO" id="GO:0009317">
    <property type="term" value="C:acetyl-CoA carboxylase complex"/>
    <property type="evidence" value="ECO:0007669"/>
    <property type="project" value="InterPro"/>
</dbReference>
<name>A0AAC9LAB1_9PSEU</name>
<dbReference type="EC" id="2.1.3.15" evidence="17"/>
<dbReference type="GO" id="GO:2001295">
    <property type="term" value="P:malonyl-CoA biosynthetic process"/>
    <property type="evidence" value="ECO:0007669"/>
    <property type="project" value="UniProtKB-UniRule"/>
</dbReference>
<dbReference type="PRINTS" id="PR01070">
    <property type="entry name" value="ACCCTRFRASEB"/>
</dbReference>
<evidence type="ECO:0000313" key="22">
    <source>
        <dbReference type="Proteomes" id="UP000185511"/>
    </source>
</evidence>
<accession>A0AAC9LAB1</accession>
<evidence type="ECO:0000256" key="7">
    <source>
        <dbReference type="ARBA" id="ARBA00022516"/>
    </source>
</evidence>
<dbReference type="SUPFAM" id="SSF52096">
    <property type="entry name" value="ClpP/crotonase"/>
    <property type="match status" value="2"/>
</dbReference>
<comment type="similarity">
    <text evidence="4">In the N-terminal section; belongs to the AccD/PCCB family.</text>
</comment>
<comment type="function">
    <text evidence="17">Component of the acetyl coenzyme A carboxylase (ACC) complex. First, biotin carboxylase catalyzes the carboxylation of biotin on its carrier protein (BCCP) and then the CO(2) group is transferred by the carboxyltransferase to acetyl-CoA to form malonyl-CoA.</text>
</comment>
<dbReference type="KEGG" id="acad:UA74_11040"/>
<comment type="cofactor">
    <cofactor evidence="18">
        <name>Zn(2+)</name>
        <dbReference type="ChEBI" id="CHEBI:29105"/>
    </cofactor>
    <text evidence="18">Binds 1 zinc ion per subunit.</text>
</comment>
<reference evidence="22" key="1">
    <citation type="submission" date="2016-06" db="EMBL/GenBank/DDBJ databases">
        <title>Complete genome sequence of Actinoalloteichus fjordicus DSM 46855 (=ADI127-17), type strain of the new species Actinoalloteichus fjordicus.</title>
        <authorList>
            <person name="Ruckert C."/>
            <person name="Nouioui I."/>
            <person name="Willmese J."/>
            <person name="van Wezel G."/>
            <person name="Klenk H.-P."/>
            <person name="Kalinowski J."/>
            <person name="Zotchev S.B."/>
        </authorList>
    </citation>
    <scope>NUCLEOTIDE SEQUENCE [LARGE SCALE GENOMIC DNA]</scope>
    <source>
        <strain evidence="22">ADI127-7</strain>
    </source>
</reference>
<dbReference type="HAMAP" id="MF_01395">
    <property type="entry name" value="AcetylCoA_CT_beta"/>
    <property type="match status" value="1"/>
</dbReference>
<keyword evidence="21" id="KW-0436">Ligase</keyword>
<feature type="binding site" evidence="18">
    <location>
        <position position="27"/>
    </location>
    <ligand>
        <name>Zn(2+)</name>
        <dbReference type="ChEBI" id="CHEBI:29105"/>
    </ligand>
</feature>
<comment type="similarity">
    <text evidence="17">Belongs to the AccA family.</text>
</comment>
<comment type="subunit">
    <text evidence="17">Acetyl-CoA carboxylase is a heterohexamer composed of biotin carboxyl carrier protein (AccB), biotin carboxylase (AccC) and two subunits each of ACCase subunit alpha (AccA) and ACCase subunit beta (AccD).</text>
</comment>
<keyword evidence="10 18" id="KW-0863">Zinc-finger</keyword>
<dbReference type="PROSITE" id="PS50989">
    <property type="entry name" value="COA_CT_CTER"/>
    <property type="match status" value="1"/>
</dbReference>
<keyword evidence="11 17" id="KW-0276">Fatty acid metabolism</keyword>
<evidence type="ECO:0000256" key="3">
    <source>
        <dbReference type="ARBA" id="ARBA00006276"/>
    </source>
</evidence>
<feature type="domain" description="CoA carboxyltransferase N-terminal" evidence="19">
    <location>
        <begin position="20"/>
        <end position="289"/>
    </location>
</feature>